<evidence type="ECO:0000313" key="3">
    <source>
        <dbReference type="Proteomes" id="UP000001947"/>
    </source>
</evidence>
<dbReference type="PANTHER" id="PTHR35894:SF1">
    <property type="entry name" value="PHOSPHORIBULOKINASE _ URIDINE KINASE FAMILY"/>
    <property type="match status" value="1"/>
</dbReference>
<dbReference type="GO" id="GO:0016887">
    <property type="term" value="F:ATP hydrolysis activity"/>
    <property type="evidence" value="ECO:0007669"/>
    <property type="project" value="InterPro"/>
</dbReference>
<accession>Q21L25</accession>
<dbReference type="eggNOG" id="COG3267">
    <property type="taxonomic scope" value="Bacteria"/>
</dbReference>
<dbReference type="Pfam" id="PF13401">
    <property type="entry name" value="AAA_22"/>
    <property type="match status" value="1"/>
</dbReference>
<dbReference type="Proteomes" id="UP000001947">
    <property type="component" value="Chromosome"/>
</dbReference>
<dbReference type="EMBL" id="CP000282">
    <property type="protein sequence ID" value="ABD80604.1"/>
    <property type="molecule type" value="Genomic_DNA"/>
</dbReference>
<keyword evidence="3" id="KW-1185">Reference proteome</keyword>
<sequence length="307" mass="34584">MYLEFFGLNRTPFKITPDTHLFYEGSNRGDNLLGLCYTVAHAEGISKVVGEVGTGKTMLSRMLPLKVEEHIDWVYLPHPNLSPSEVLVAIARELGLEVDDGADKSLLTTRLHQALISRHAKGRRVVVLIDEVQAMSIETLEEIRLLSNLETDEHKLLQIVMFGQPEIDKKLAMPEIRQLRERIVHHFYLSPFTERDVQEYLNFRMRASGYKGPDIFTQGVAKAIMAYSQGLVRRVNIIADKTLLAAYVNNRYELKVEDVKAAAVEGRFKAVPLWQRVKSLVSKRDYALVVLIGIASGSTGLNVEGLL</sequence>
<evidence type="ECO:0000313" key="2">
    <source>
        <dbReference type="EMBL" id="ABD80604.1"/>
    </source>
</evidence>
<dbReference type="KEGG" id="sde:Sde_1342"/>
<dbReference type="AlphaFoldDB" id="Q21L25"/>
<evidence type="ECO:0000259" key="1">
    <source>
        <dbReference type="Pfam" id="PF13401"/>
    </source>
</evidence>
<dbReference type="SUPFAM" id="SSF52540">
    <property type="entry name" value="P-loop containing nucleoside triphosphate hydrolases"/>
    <property type="match status" value="1"/>
</dbReference>
<reference evidence="2 3" key="1">
    <citation type="journal article" date="2008" name="PLoS Genet.">
        <title>Complete genome sequence of the complex carbohydrate-degrading marine bacterium, Saccharophagus degradans strain 2-40 T.</title>
        <authorList>
            <person name="Weiner R.M."/>
            <person name="Taylor L.E.II."/>
            <person name="Henrissat B."/>
            <person name="Hauser L."/>
            <person name="Land M."/>
            <person name="Coutinho P.M."/>
            <person name="Rancurel C."/>
            <person name="Saunders E.H."/>
            <person name="Longmire A.G."/>
            <person name="Zhang H."/>
            <person name="Bayer E.A."/>
            <person name="Gilbert H.J."/>
            <person name="Larimer F."/>
            <person name="Zhulin I.B."/>
            <person name="Ekborg N.A."/>
            <person name="Lamed R."/>
            <person name="Richardson P.M."/>
            <person name="Borovok I."/>
            <person name="Hutcheson S."/>
        </authorList>
    </citation>
    <scope>NUCLEOTIDE SEQUENCE [LARGE SCALE GENOMIC DNA]</scope>
    <source>
        <strain evidence="3">2-40 / ATCC 43961 / DSM 17024</strain>
    </source>
</reference>
<proteinExistence type="predicted"/>
<dbReference type="STRING" id="203122.Sde_1342"/>
<gene>
    <name evidence="2" type="ordered locus">Sde_1342</name>
</gene>
<dbReference type="Gene3D" id="3.40.50.300">
    <property type="entry name" value="P-loop containing nucleotide triphosphate hydrolases"/>
    <property type="match status" value="1"/>
</dbReference>
<dbReference type="InterPro" id="IPR052026">
    <property type="entry name" value="ExeA_AAA_ATPase_DNA-bind"/>
</dbReference>
<dbReference type="InterPro" id="IPR027417">
    <property type="entry name" value="P-loop_NTPase"/>
</dbReference>
<name>Q21L25_SACD2</name>
<dbReference type="HOGENOM" id="CLU_024125_3_0_6"/>
<protein>
    <submittedName>
        <fullName evidence="2">ATPase</fullName>
    </submittedName>
</protein>
<feature type="domain" description="ORC1/DEAH AAA+ ATPase" evidence="1">
    <location>
        <begin position="42"/>
        <end position="171"/>
    </location>
</feature>
<organism evidence="2 3">
    <name type="scientific">Saccharophagus degradans (strain 2-40 / ATCC 43961 / DSM 17024)</name>
    <dbReference type="NCBI Taxonomy" id="203122"/>
    <lineage>
        <taxon>Bacteria</taxon>
        <taxon>Pseudomonadati</taxon>
        <taxon>Pseudomonadota</taxon>
        <taxon>Gammaproteobacteria</taxon>
        <taxon>Cellvibrionales</taxon>
        <taxon>Cellvibrionaceae</taxon>
        <taxon>Saccharophagus</taxon>
    </lineage>
</organism>
<dbReference type="PANTHER" id="PTHR35894">
    <property type="entry name" value="GENERAL SECRETION PATHWAY PROTEIN A-RELATED"/>
    <property type="match status" value="1"/>
</dbReference>
<dbReference type="InterPro" id="IPR049945">
    <property type="entry name" value="AAA_22"/>
</dbReference>